<dbReference type="AlphaFoldDB" id="A0A1I7JEL3"/>
<gene>
    <name evidence="2" type="ORF">SAMN04489707_102539</name>
</gene>
<proteinExistence type="predicted"/>
<accession>A0A1I7JEL3</accession>
<name>A0A1I7JEL3_9BURK</name>
<dbReference type="OrthoDB" id="9796012at2"/>
<evidence type="ECO:0000313" key="3">
    <source>
        <dbReference type="Proteomes" id="UP000183656"/>
    </source>
</evidence>
<keyword evidence="3" id="KW-1185">Reference proteome</keyword>
<evidence type="ECO:0000259" key="1">
    <source>
        <dbReference type="Pfam" id="PF01609"/>
    </source>
</evidence>
<dbReference type="InterPro" id="IPR012337">
    <property type="entry name" value="RNaseH-like_sf"/>
</dbReference>
<dbReference type="RefSeq" id="WP_082366605.1">
    <property type="nucleotide sequence ID" value="NZ_FPBX01000025.1"/>
</dbReference>
<reference evidence="2 3" key="1">
    <citation type="submission" date="2016-10" db="EMBL/GenBank/DDBJ databases">
        <authorList>
            <person name="de Groot N.N."/>
        </authorList>
    </citation>
    <scope>NUCLEOTIDE SEQUENCE [LARGE SCALE GENOMIC DNA]</scope>
    <source>
        <strain evidence="2 3">R-24608</strain>
    </source>
</reference>
<organism evidence="2 3">
    <name type="scientific">Paenacidovorax caeni</name>
    <dbReference type="NCBI Taxonomy" id="343013"/>
    <lineage>
        <taxon>Bacteria</taxon>
        <taxon>Pseudomonadati</taxon>
        <taxon>Pseudomonadota</taxon>
        <taxon>Betaproteobacteria</taxon>
        <taxon>Burkholderiales</taxon>
        <taxon>Comamonadaceae</taxon>
        <taxon>Paenacidovorax</taxon>
    </lineage>
</organism>
<protein>
    <submittedName>
        <fullName evidence="2">Transposase DDE domain-containing protein</fullName>
    </submittedName>
</protein>
<dbReference type="STRING" id="343013.SAMN04489707_102539"/>
<dbReference type="Proteomes" id="UP000183656">
    <property type="component" value="Unassembled WGS sequence"/>
</dbReference>
<feature type="domain" description="Transposase IS4-like" evidence="1">
    <location>
        <begin position="84"/>
        <end position="277"/>
    </location>
</feature>
<evidence type="ECO:0000313" key="2">
    <source>
        <dbReference type="EMBL" id="SFU83626.1"/>
    </source>
</evidence>
<sequence>MTHFADHSQGLSHDAVNRLLRRDKLTGRILWEHVQGDIVLSPRGCLVFDDSVLNKEHSHAIELVRLQYSGNEHGLVKGIGMVNCLYVNPDTGQYWIVDYRIFNPEGDGKTKLDHVQEMLTLAIADKALSFTHVLFDSWYATKDMMLFVESMGRFYYCPLKSNRQVDDSAGVLSYRRVDALRWDAVEQERGKTIKIRGFPRDHKVKLFRVVVSTNRTDWIVTNDLAQDCMQGTQQACALRWKIEQFHRELKQVTGVEKCQCRKARIQRNHIACAVLVWVRLTAIARKAGTTIYAIKQGLLSDYLRRELRSPSVSMAFA</sequence>
<dbReference type="SUPFAM" id="SSF53098">
    <property type="entry name" value="Ribonuclease H-like"/>
    <property type="match status" value="1"/>
</dbReference>
<dbReference type="InterPro" id="IPR002559">
    <property type="entry name" value="Transposase_11"/>
</dbReference>
<dbReference type="GO" id="GO:0006313">
    <property type="term" value="P:DNA transposition"/>
    <property type="evidence" value="ECO:0007669"/>
    <property type="project" value="InterPro"/>
</dbReference>
<dbReference type="GO" id="GO:0004803">
    <property type="term" value="F:transposase activity"/>
    <property type="evidence" value="ECO:0007669"/>
    <property type="project" value="InterPro"/>
</dbReference>
<dbReference type="EMBL" id="FPBX01000025">
    <property type="protein sequence ID" value="SFU83626.1"/>
    <property type="molecule type" value="Genomic_DNA"/>
</dbReference>
<dbReference type="Pfam" id="PF01609">
    <property type="entry name" value="DDE_Tnp_1"/>
    <property type="match status" value="1"/>
</dbReference>
<dbReference type="GO" id="GO:0003677">
    <property type="term" value="F:DNA binding"/>
    <property type="evidence" value="ECO:0007669"/>
    <property type="project" value="InterPro"/>
</dbReference>